<reference evidence="1" key="1">
    <citation type="submission" date="2021-08" db="EMBL/GenBank/DDBJ databases">
        <title>The first chromosome-level gecko genome reveals the dynamic sex chromosomes of Neotropical dwarf geckos (Sphaerodactylidae: Sphaerodactylus).</title>
        <authorList>
            <person name="Pinto B.J."/>
            <person name="Keating S.E."/>
            <person name="Gamble T."/>
        </authorList>
    </citation>
    <scope>NUCLEOTIDE SEQUENCE</scope>
    <source>
        <strain evidence="1">TG3544</strain>
    </source>
</reference>
<proteinExistence type="predicted"/>
<keyword evidence="2" id="KW-1185">Reference proteome</keyword>
<accession>A0ACB8EMH1</accession>
<protein>
    <submittedName>
        <fullName evidence="1">Uncharacterized protein</fullName>
    </submittedName>
</protein>
<dbReference type="EMBL" id="CM037616">
    <property type="protein sequence ID" value="KAH7993727.1"/>
    <property type="molecule type" value="Genomic_DNA"/>
</dbReference>
<sequence length="187" mass="20958">MSQMWLTAVPLGWSWSVVVALPVKLWTQWQEAYPGGQAPQRKPRHRASLSWPQKVLYSSGLVGPSKGKKNSLGRHLFNVVDPGEEQNFTVRFRRAEGYPVDLYYLMDLSHSMKDDLENIKRLGNDLLAALRNITPSGKIGFGCFVDKTRPMYVRHITSQVAPPLPIPSGPSPVQCSHSAMESEWGIT</sequence>
<gene>
    <name evidence="1" type="ORF">K3G42_032143</name>
</gene>
<comment type="caution">
    <text evidence="1">The sequence shown here is derived from an EMBL/GenBank/DDBJ whole genome shotgun (WGS) entry which is preliminary data.</text>
</comment>
<organism evidence="1 2">
    <name type="scientific">Sphaerodactylus townsendi</name>
    <dbReference type="NCBI Taxonomy" id="933632"/>
    <lineage>
        <taxon>Eukaryota</taxon>
        <taxon>Metazoa</taxon>
        <taxon>Chordata</taxon>
        <taxon>Craniata</taxon>
        <taxon>Vertebrata</taxon>
        <taxon>Euteleostomi</taxon>
        <taxon>Lepidosauria</taxon>
        <taxon>Squamata</taxon>
        <taxon>Bifurcata</taxon>
        <taxon>Gekkota</taxon>
        <taxon>Sphaerodactylidae</taxon>
        <taxon>Sphaerodactylus</taxon>
    </lineage>
</organism>
<evidence type="ECO:0000313" key="2">
    <source>
        <dbReference type="Proteomes" id="UP000827872"/>
    </source>
</evidence>
<name>A0ACB8EMH1_9SAUR</name>
<dbReference type="Proteomes" id="UP000827872">
    <property type="component" value="Linkage Group LG03"/>
</dbReference>
<evidence type="ECO:0000313" key="1">
    <source>
        <dbReference type="EMBL" id="KAH7993727.1"/>
    </source>
</evidence>